<feature type="domain" description="HTH luxR-type" evidence="4">
    <location>
        <begin position="178"/>
        <end position="243"/>
    </location>
</feature>
<dbReference type="InterPro" id="IPR036388">
    <property type="entry name" value="WH-like_DNA-bd_sf"/>
</dbReference>
<evidence type="ECO:0000313" key="5">
    <source>
        <dbReference type="EMBL" id="SDH78972.1"/>
    </source>
</evidence>
<dbReference type="InterPro" id="IPR016032">
    <property type="entry name" value="Sig_transdc_resp-reg_C-effctor"/>
</dbReference>
<dbReference type="SUPFAM" id="SSF46894">
    <property type="entry name" value="C-terminal effector domain of the bipartite response regulators"/>
    <property type="match status" value="1"/>
</dbReference>
<dbReference type="Gene3D" id="3.30.450.80">
    <property type="entry name" value="Transcription factor LuxR-like, autoinducer-binding domain"/>
    <property type="match status" value="1"/>
</dbReference>
<dbReference type="SMART" id="SM00421">
    <property type="entry name" value="HTH_LUXR"/>
    <property type="match status" value="1"/>
</dbReference>
<dbReference type="PROSITE" id="PS50043">
    <property type="entry name" value="HTH_LUXR_2"/>
    <property type="match status" value="1"/>
</dbReference>
<keyword evidence="6" id="KW-1185">Reference proteome</keyword>
<sequence>MGWAGGMDKRITDFMTRLRQTSDFDQALTVATQGLENLGASTVVWWFGDPDNNNIWSTCPPSWFPYYFDQGYWLYDPLVRHCQSGVRPLVYGTEPAFTGQLHPRARQAFHETTEFGMHSGIQVPVRLGSGVASGGVNVGSHYSAPDLVRKFGEERLPVTHIMALLAHDHLAGLLGGTRVETEATLSPRQKEVLLWLAKGLNIEQIAERLGLTRITADIHIAKAREKLNAATREQALAIALRRGLITP</sequence>
<dbReference type="InterPro" id="IPR005143">
    <property type="entry name" value="TF_LuxR_autoind-bd_dom"/>
</dbReference>
<reference evidence="6" key="1">
    <citation type="submission" date="2016-10" db="EMBL/GenBank/DDBJ databases">
        <authorList>
            <person name="Varghese N."/>
            <person name="Submissions S."/>
        </authorList>
    </citation>
    <scope>NUCLEOTIDE SEQUENCE [LARGE SCALE GENOMIC DNA]</scope>
    <source>
        <strain evidence="6">930I</strain>
    </source>
</reference>
<dbReference type="Gene3D" id="1.10.10.10">
    <property type="entry name" value="Winged helix-like DNA-binding domain superfamily/Winged helix DNA-binding domain"/>
    <property type="match status" value="1"/>
</dbReference>
<accession>A0A1G8FA48</accession>
<name>A0A1G8FA48_9PROT</name>
<keyword evidence="1" id="KW-0805">Transcription regulation</keyword>
<organism evidence="5 6">
    <name type="scientific">Roseospirillum parvum</name>
    <dbReference type="NCBI Taxonomy" id="83401"/>
    <lineage>
        <taxon>Bacteria</taxon>
        <taxon>Pseudomonadati</taxon>
        <taxon>Pseudomonadota</taxon>
        <taxon>Alphaproteobacteria</taxon>
        <taxon>Rhodospirillales</taxon>
        <taxon>Rhodospirillaceae</taxon>
        <taxon>Roseospirillum</taxon>
    </lineage>
</organism>
<evidence type="ECO:0000256" key="3">
    <source>
        <dbReference type="ARBA" id="ARBA00023163"/>
    </source>
</evidence>
<gene>
    <name evidence="5" type="ORF">SAMN05421742_1137</name>
</gene>
<dbReference type="CDD" id="cd06170">
    <property type="entry name" value="LuxR_C_like"/>
    <property type="match status" value="1"/>
</dbReference>
<dbReference type="GO" id="GO:0003677">
    <property type="term" value="F:DNA binding"/>
    <property type="evidence" value="ECO:0007669"/>
    <property type="project" value="UniProtKB-KW"/>
</dbReference>
<keyword evidence="2" id="KW-0238">DNA-binding</keyword>
<dbReference type="PANTHER" id="PTHR44688:SF16">
    <property type="entry name" value="DNA-BINDING TRANSCRIPTIONAL ACTIVATOR DEVR_DOSR"/>
    <property type="match status" value="1"/>
</dbReference>
<dbReference type="AlphaFoldDB" id="A0A1G8FA48"/>
<dbReference type="GO" id="GO:0006355">
    <property type="term" value="P:regulation of DNA-templated transcription"/>
    <property type="evidence" value="ECO:0007669"/>
    <property type="project" value="InterPro"/>
</dbReference>
<protein>
    <submittedName>
        <fullName evidence="5">Regulatory protein, luxR family</fullName>
    </submittedName>
</protein>
<dbReference type="SUPFAM" id="SSF75516">
    <property type="entry name" value="Pheromone-binding domain of LuxR-like quorum-sensing transcription factors"/>
    <property type="match status" value="1"/>
</dbReference>
<dbReference type="Proteomes" id="UP000217076">
    <property type="component" value="Unassembled WGS sequence"/>
</dbReference>
<dbReference type="EMBL" id="FNCV01000013">
    <property type="protein sequence ID" value="SDH78972.1"/>
    <property type="molecule type" value="Genomic_DNA"/>
</dbReference>
<dbReference type="PANTHER" id="PTHR44688">
    <property type="entry name" value="DNA-BINDING TRANSCRIPTIONAL ACTIVATOR DEVR_DOSR"/>
    <property type="match status" value="1"/>
</dbReference>
<keyword evidence="3" id="KW-0804">Transcription</keyword>
<dbReference type="OrthoDB" id="9803630at2"/>
<evidence type="ECO:0000259" key="4">
    <source>
        <dbReference type="PROSITE" id="PS50043"/>
    </source>
</evidence>
<evidence type="ECO:0000256" key="1">
    <source>
        <dbReference type="ARBA" id="ARBA00023015"/>
    </source>
</evidence>
<evidence type="ECO:0000256" key="2">
    <source>
        <dbReference type="ARBA" id="ARBA00023125"/>
    </source>
</evidence>
<dbReference type="Pfam" id="PF03472">
    <property type="entry name" value="Autoind_bind"/>
    <property type="match status" value="1"/>
</dbReference>
<dbReference type="InterPro" id="IPR036693">
    <property type="entry name" value="TF_LuxR_autoind-bd_dom_sf"/>
</dbReference>
<evidence type="ECO:0000313" key="6">
    <source>
        <dbReference type="Proteomes" id="UP000217076"/>
    </source>
</evidence>
<dbReference type="Pfam" id="PF00196">
    <property type="entry name" value="GerE"/>
    <property type="match status" value="1"/>
</dbReference>
<dbReference type="PRINTS" id="PR00038">
    <property type="entry name" value="HTHLUXR"/>
</dbReference>
<proteinExistence type="predicted"/>
<dbReference type="InterPro" id="IPR000792">
    <property type="entry name" value="Tscrpt_reg_LuxR_C"/>
</dbReference>
<dbReference type="STRING" id="83401.SAMN05421742_1137"/>